<name>F3CIF4_PSESG</name>
<dbReference type="EMBL" id="ADWY01003523">
    <property type="protein sequence ID" value="EGH19046.1"/>
    <property type="molecule type" value="Genomic_DNA"/>
</dbReference>
<proteinExistence type="predicted"/>
<dbReference type="AlphaFoldDB" id="F3CIF4"/>
<dbReference type="Proteomes" id="UP000005466">
    <property type="component" value="Unassembled WGS sequence"/>
</dbReference>
<organism evidence="1 2">
    <name type="scientific">Pseudomonas savastanoi pv. glycinea str. race 4</name>
    <dbReference type="NCBI Taxonomy" id="875330"/>
    <lineage>
        <taxon>Bacteria</taxon>
        <taxon>Pseudomonadati</taxon>
        <taxon>Pseudomonadota</taxon>
        <taxon>Gammaproteobacteria</taxon>
        <taxon>Pseudomonadales</taxon>
        <taxon>Pseudomonadaceae</taxon>
        <taxon>Pseudomonas</taxon>
    </lineage>
</organism>
<feature type="non-terminal residue" evidence="1">
    <location>
        <position position="41"/>
    </location>
</feature>
<evidence type="ECO:0000313" key="2">
    <source>
        <dbReference type="Proteomes" id="UP000005466"/>
    </source>
</evidence>
<protein>
    <submittedName>
        <fullName evidence="1">LysR family transcriptional regulator</fullName>
    </submittedName>
</protein>
<reference evidence="1 2" key="1">
    <citation type="journal article" date="2011" name="PLoS Pathog.">
        <title>Dynamic evolution of pathogenicity revealed by sequencing and comparative genomics of 19 Pseudomonas syringae isolates.</title>
        <authorList>
            <person name="Baltrus D.A."/>
            <person name="Nishimura M.T."/>
            <person name="Romanchuk A."/>
            <person name="Chang J.H."/>
            <person name="Mukhtar M.S."/>
            <person name="Cherkis K."/>
            <person name="Roach J."/>
            <person name="Grant S.R."/>
            <person name="Jones C.D."/>
            <person name="Dangl J.L."/>
        </authorList>
    </citation>
    <scope>NUCLEOTIDE SEQUENCE [LARGE SCALE GENOMIC DNA]</scope>
    <source>
        <strain evidence="2">race 4</strain>
    </source>
</reference>
<dbReference type="BioCyc" id="PSYR875330:G11XH-7544-MONOMER"/>
<sequence length="41" mass="4437">REEAPGVVIVVKHVDYLNISEVLMSGDITVGVCLTRELPAN</sequence>
<feature type="non-terminal residue" evidence="1">
    <location>
        <position position="1"/>
    </location>
</feature>
<evidence type="ECO:0000313" key="1">
    <source>
        <dbReference type="EMBL" id="EGH19046.1"/>
    </source>
</evidence>
<gene>
    <name evidence="1" type="ORF">Pgy4_39390</name>
</gene>
<comment type="caution">
    <text evidence="1">The sequence shown here is derived from an EMBL/GenBank/DDBJ whole genome shotgun (WGS) entry which is preliminary data.</text>
</comment>
<accession>F3CIF4</accession>